<accession>A0A7Y6B6M7</accession>
<dbReference type="FunFam" id="1.10.3730.20:FF:000001">
    <property type="entry name" value="Quaternary ammonium compound resistance transporter SugE"/>
    <property type="match status" value="1"/>
</dbReference>
<keyword evidence="11" id="KW-1185">Reference proteome</keyword>
<dbReference type="SUPFAM" id="SSF103481">
    <property type="entry name" value="Multidrug resistance efflux transporter EmrE"/>
    <property type="match status" value="1"/>
</dbReference>
<dbReference type="GO" id="GO:0005886">
    <property type="term" value="C:plasma membrane"/>
    <property type="evidence" value="ECO:0007669"/>
    <property type="project" value="UniProtKB-SubCell"/>
</dbReference>
<keyword evidence="2" id="KW-0813">Transport</keyword>
<comment type="similarity">
    <text evidence="7 8">Belongs to the drug/metabolite transporter (DMT) superfamily. Small multidrug resistance (SMR) (TC 2.A.7.1) family.</text>
</comment>
<dbReference type="GO" id="GO:0015220">
    <property type="term" value="F:choline transmembrane transporter activity"/>
    <property type="evidence" value="ECO:0007669"/>
    <property type="project" value="TreeGrafter"/>
</dbReference>
<evidence type="ECO:0000256" key="9">
    <source>
        <dbReference type="SAM" id="Phobius"/>
    </source>
</evidence>
<dbReference type="Pfam" id="PF00893">
    <property type="entry name" value="Multi_Drug_Res"/>
    <property type="match status" value="1"/>
</dbReference>
<reference evidence="10 11" key="1">
    <citation type="submission" date="2020-05" db="EMBL/GenBank/DDBJ databases">
        <title>Genome Sequencing of Type Strains.</title>
        <authorList>
            <person name="Lemaire J.F."/>
            <person name="Inderbitzin P."/>
            <person name="Gregorio O.A."/>
            <person name="Collins S.B."/>
            <person name="Wespe N."/>
            <person name="Knight-Connoni V."/>
        </authorList>
    </citation>
    <scope>NUCLEOTIDE SEQUENCE [LARGE SCALE GENOMIC DNA]</scope>
    <source>
        <strain evidence="10 11">DSM 100049</strain>
    </source>
</reference>
<evidence type="ECO:0000256" key="2">
    <source>
        <dbReference type="ARBA" id="ARBA00022448"/>
    </source>
</evidence>
<evidence type="ECO:0000313" key="11">
    <source>
        <dbReference type="Proteomes" id="UP000536441"/>
    </source>
</evidence>
<dbReference type="Proteomes" id="UP000536441">
    <property type="component" value="Unassembled WGS sequence"/>
</dbReference>
<keyword evidence="5 9" id="KW-1133">Transmembrane helix</keyword>
<proteinExistence type="inferred from homology"/>
<comment type="caution">
    <text evidence="10">The sequence shown here is derived from an EMBL/GenBank/DDBJ whole genome shotgun (WGS) entry which is preliminary data.</text>
</comment>
<evidence type="ECO:0000256" key="6">
    <source>
        <dbReference type="ARBA" id="ARBA00023136"/>
    </source>
</evidence>
<dbReference type="GO" id="GO:0015199">
    <property type="term" value="F:amino-acid betaine transmembrane transporter activity"/>
    <property type="evidence" value="ECO:0007669"/>
    <property type="project" value="TreeGrafter"/>
</dbReference>
<evidence type="ECO:0000256" key="3">
    <source>
        <dbReference type="ARBA" id="ARBA00022475"/>
    </source>
</evidence>
<dbReference type="GO" id="GO:0031460">
    <property type="term" value="P:glycine betaine transport"/>
    <property type="evidence" value="ECO:0007669"/>
    <property type="project" value="TreeGrafter"/>
</dbReference>
<dbReference type="GO" id="GO:1990961">
    <property type="term" value="P:xenobiotic detoxification by transmembrane export across the plasma membrane"/>
    <property type="evidence" value="ECO:0007669"/>
    <property type="project" value="UniProtKB-ARBA"/>
</dbReference>
<feature type="transmembrane region" description="Helical" evidence="9">
    <location>
        <begin position="84"/>
        <end position="103"/>
    </location>
</feature>
<protein>
    <submittedName>
        <fullName evidence="10">QacE family quaternary ammonium compound efflux SMR transporter</fullName>
    </submittedName>
</protein>
<evidence type="ECO:0000256" key="8">
    <source>
        <dbReference type="RuleBase" id="RU003942"/>
    </source>
</evidence>
<keyword evidence="6 9" id="KW-0472">Membrane</keyword>
<dbReference type="InterPro" id="IPR000390">
    <property type="entry name" value="Small_drug/metabolite_transptr"/>
</dbReference>
<comment type="subcellular location">
    <subcellularLocation>
        <location evidence="1 8">Cell membrane</location>
        <topology evidence="1 8">Multi-pass membrane protein</topology>
    </subcellularLocation>
</comment>
<dbReference type="PANTHER" id="PTHR30561">
    <property type="entry name" value="SMR FAMILY PROTON-DEPENDENT DRUG EFFLUX TRANSPORTER SUGE"/>
    <property type="match status" value="1"/>
</dbReference>
<sequence>MNYVLLAVAIISEVIGTTFMKQSEGFTKLVPSLLTALAYVVAFYCLSLTLKTIPTGVAYAIWSGCGIVLIAAVAWIIQGQKLDVPAMAGMGLIVAGVIVMNAFSKTAAH</sequence>
<evidence type="ECO:0000313" key="10">
    <source>
        <dbReference type="EMBL" id="NUU48183.1"/>
    </source>
</evidence>
<dbReference type="Gene3D" id="1.10.3730.20">
    <property type="match status" value="1"/>
</dbReference>
<dbReference type="PANTHER" id="PTHR30561:SF1">
    <property type="entry name" value="MULTIDRUG TRANSPORTER EMRE"/>
    <property type="match status" value="1"/>
</dbReference>
<dbReference type="InterPro" id="IPR037185">
    <property type="entry name" value="EmrE-like"/>
</dbReference>
<organism evidence="10 11">
    <name type="scientific">Sphingomonas zeae</name>
    <dbReference type="NCBI Taxonomy" id="1646122"/>
    <lineage>
        <taxon>Bacteria</taxon>
        <taxon>Pseudomonadati</taxon>
        <taxon>Pseudomonadota</taxon>
        <taxon>Alphaproteobacteria</taxon>
        <taxon>Sphingomonadales</taxon>
        <taxon>Sphingomonadaceae</taxon>
        <taxon>Sphingomonas</taxon>
    </lineage>
</organism>
<dbReference type="EMBL" id="JABMCH010000068">
    <property type="protein sequence ID" value="NUU48183.1"/>
    <property type="molecule type" value="Genomic_DNA"/>
</dbReference>
<name>A0A7Y6B6M7_9SPHN</name>
<dbReference type="InterPro" id="IPR045324">
    <property type="entry name" value="Small_multidrug_res"/>
</dbReference>
<evidence type="ECO:0000256" key="7">
    <source>
        <dbReference type="ARBA" id="ARBA00038032"/>
    </source>
</evidence>
<feature type="transmembrane region" description="Helical" evidence="9">
    <location>
        <begin position="32"/>
        <end position="50"/>
    </location>
</feature>
<evidence type="ECO:0000256" key="4">
    <source>
        <dbReference type="ARBA" id="ARBA00022692"/>
    </source>
</evidence>
<evidence type="ECO:0000256" key="5">
    <source>
        <dbReference type="ARBA" id="ARBA00022989"/>
    </source>
</evidence>
<dbReference type="RefSeq" id="WP_126053693.1">
    <property type="nucleotide sequence ID" value="NZ_JABMCH010000068.1"/>
</dbReference>
<feature type="transmembrane region" description="Helical" evidence="9">
    <location>
        <begin position="57"/>
        <end position="78"/>
    </location>
</feature>
<keyword evidence="4 8" id="KW-0812">Transmembrane</keyword>
<dbReference type="GO" id="GO:0015297">
    <property type="term" value="F:antiporter activity"/>
    <property type="evidence" value="ECO:0007669"/>
    <property type="project" value="TreeGrafter"/>
</dbReference>
<dbReference type="AlphaFoldDB" id="A0A7Y6B6M7"/>
<keyword evidence="3" id="KW-1003">Cell membrane</keyword>
<gene>
    <name evidence="10" type="ORF">HP438_14520</name>
</gene>
<evidence type="ECO:0000256" key="1">
    <source>
        <dbReference type="ARBA" id="ARBA00004651"/>
    </source>
</evidence>